<feature type="transmembrane region" description="Helical" evidence="1">
    <location>
        <begin position="12"/>
        <end position="33"/>
    </location>
</feature>
<dbReference type="OrthoDB" id="6279736at2759"/>
<organism evidence="2 3">
    <name type="scientific">Biomphalaria glabrata</name>
    <name type="common">Bloodfluke planorb</name>
    <name type="synonym">Freshwater snail</name>
    <dbReference type="NCBI Taxonomy" id="6526"/>
    <lineage>
        <taxon>Eukaryota</taxon>
        <taxon>Metazoa</taxon>
        <taxon>Spiralia</taxon>
        <taxon>Lophotrochozoa</taxon>
        <taxon>Mollusca</taxon>
        <taxon>Gastropoda</taxon>
        <taxon>Heterobranchia</taxon>
        <taxon>Euthyneura</taxon>
        <taxon>Panpulmonata</taxon>
        <taxon>Hygrophila</taxon>
        <taxon>Lymnaeoidea</taxon>
        <taxon>Planorbidae</taxon>
        <taxon>Biomphalaria</taxon>
    </lineage>
</organism>
<keyword evidence="1" id="KW-1133">Transmembrane helix</keyword>
<evidence type="ECO:0000313" key="3">
    <source>
        <dbReference type="Proteomes" id="UP000076420"/>
    </source>
</evidence>
<accession>A0A2C9M6K9</accession>
<proteinExistence type="predicted"/>
<reference evidence="2" key="1">
    <citation type="submission" date="2020-05" db="UniProtKB">
        <authorList>
            <consortium name="EnsemblMetazoa"/>
        </authorList>
    </citation>
    <scope>IDENTIFICATION</scope>
    <source>
        <strain evidence="2">BB02</strain>
    </source>
</reference>
<dbReference type="Proteomes" id="UP000076420">
    <property type="component" value="Unassembled WGS sequence"/>
</dbReference>
<dbReference type="VEuPathDB" id="VectorBase:BGLAX_043995"/>
<name>A0A2C9M6K9_BIOGL</name>
<protein>
    <recommendedName>
        <fullName evidence="4">Tetraspanin</fullName>
    </recommendedName>
</protein>
<dbReference type="EnsemblMetazoa" id="BGLB039165-RA">
    <property type="protein sequence ID" value="BGLB039165-PA"/>
    <property type="gene ID" value="BGLB039165"/>
</dbReference>
<keyword evidence="1" id="KW-0812">Transmembrane</keyword>
<evidence type="ECO:0000313" key="2">
    <source>
        <dbReference type="EnsemblMetazoa" id="BGLB039165-PA"/>
    </source>
</evidence>
<keyword evidence="1" id="KW-0472">Membrane</keyword>
<gene>
    <name evidence="2" type="primary">106060739</name>
</gene>
<dbReference type="AlphaFoldDB" id="A0A2C9M6K9"/>
<sequence>MKEFPIANEFGLALALVGMFLALLSLMAILVVCLTCGDIFYIVYALLVFLMVVAEITLCILFLNSNSVLHKNIKEDLKEKVRNEYVDQGNDTFSETLNLIHIYGCYTKLMEEIQKNLAWITTILLLLILLQSGHSIIGKNRWVDTVLKNRWVDTVLKNRWVDTVLKNRWVDTVLKNR</sequence>
<evidence type="ECO:0000256" key="1">
    <source>
        <dbReference type="SAM" id="Phobius"/>
    </source>
</evidence>
<feature type="transmembrane region" description="Helical" evidence="1">
    <location>
        <begin position="39"/>
        <end position="63"/>
    </location>
</feature>
<feature type="transmembrane region" description="Helical" evidence="1">
    <location>
        <begin position="117"/>
        <end position="137"/>
    </location>
</feature>
<dbReference type="VEuPathDB" id="VectorBase:BGLB039165"/>
<dbReference type="KEGG" id="bgt:106060739"/>
<evidence type="ECO:0008006" key="4">
    <source>
        <dbReference type="Google" id="ProtNLM"/>
    </source>
</evidence>